<keyword evidence="3" id="KW-0804">Transcription</keyword>
<dbReference type="GO" id="GO:0045892">
    <property type="term" value="P:negative regulation of DNA-templated transcription"/>
    <property type="evidence" value="ECO:0007669"/>
    <property type="project" value="TreeGrafter"/>
</dbReference>
<dbReference type="InterPro" id="IPR014757">
    <property type="entry name" value="Tscrpt_reg_IclR_C"/>
</dbReference>
<dbReference type="Gene3D" id="3.30.450.40">
    <property type="match status" value="1"/>
</dbReference>
<dbReference type="PANTHER" id="PTHR30136">
    <property type="entry name" value="HELIX-TURN-HELIX TRANSCRIPTIONAL REGULATOR, ICLR FAMILY"/>
    <property type="match status" value="1"/>
</dbReference>
<dbReference type="InterPro" id="IPR005471">
    <property type="entry name" value="Tscrpt_reg_IclR_N"/>
</dbReference>
<dbReference type="RefSeq" id="WP_085868964.1">
    <property type="nucleotide sequence ID" value="NZ_FWFQ01000016.1"/>
</dbReference>
<evidence type="ECO:0000256" key="3">
    <source>
        <dbReference type="ARBA" id="ARBA00023163"/>
    </source>
</evidence>
<evidence type="ECO:0000313" key="7">
    <source>
        <dbReference type="Proteomes" id="UP000193409"/>
    </source>
</evidence>
<dbReference type="InterPro" id="IPR036390">
    <property type="entry name" value="WH_DNA-bd_sf"/>
</dbReference>
<dbReference type="OrthoDB" id="6057486at2"/>
<reference evidence="6 7" key="1">
    <citation type="submission" date="2017-03" db="EMBL/GenBank/DDBJ databases">
        <authorList>
            <person name="Afonso C.L."/>
            <person name="Miller P.J."/>
            <person name="Scott M.A."/>
            <person name="Spackman E."/>
            <person name="Goraichik I."/>
            <person name="Dimitrov K.M."/>
            <person name="Suarez D.L."/>
            <person name="Swayne D.E."/>
        </authorList>
    </citation>
    <scope>NUCLEOTIDE SEQUENCE [LARGE SCALE GENOMIC DNA]</scope>
    <source>
        <strain evidence="6 7">CECT 7680</strain>
    </source>
</reference>
<dbReference type="SUPFAM" id="SSF46785">
    <property type="entry name" value="Winged helix' DNA-binding domain"/>
    <property type="match status" value="1"/>
</dbReference>
<dbReference type="Pfam" id="PF09339">
    <property type="entry name" value="HTH_IclR"/>
    <property type="match status" value="1"/>
</dbReference>
<evidence type="ECO:0000256" key="2">
    <source>
        <dbReference type="ARBA" id="ARBA00023125"/>
    </source>
</evidence>
<dbReference type="InterPro" id="IPR050707">
    <property type="entry name" value="HTH_MetabolicPath_Reg"/>
</dbReference>
<organism evidence="6 7">
    <name type="scientific">Pseudoruegeria aquimaris</name>
    <dbReference type="NCBI Taxonomy" id="393663"/>
    <lineage>
        <taxon>Bacteria</taxon>
        <taxon>Pseudomonadati</taxon>
        <taxon>Pseudomonadota</taxon>
        <taxon>Alphaproteobacteria</taxon>
        <taxon>Rhodobacterales</taxon>
        <taxon>Roseobacteraceae</taxon>
        <taxon>Pseudoruegeria</taxon>
    </lineage>
</organism>
<feature type="domain" description="HTH iclR-type" evidence="4">
    <location>
        <begin position="19"/>
        <end position="81"/>
    </location>
</feature>
<dbReference type="Gene3D" id="1.10.10.10">
    <property type="entry name" value="Winged helix-like DNA-binding domain superfamily/Winged helix DNA-binding domain"/>
    <property type="match status" value="1"/>
</dbReference>
<evidence type="ECO:0000256" key="1">
    <source>
        <dbReference type="ARBA" id="ARBA00023015"/>
    </source>
</evidence>
<keyword evidence="1" id="KW-0805">Transcription regulation</keyword>
<dbReference type="SMART" id="SM00346">
    <property type="entry name" value="HTH_ICLR"/>
    <property type="match status" value="1"/>
</dbReference>
<protein>
    <submittedName>
        <fullName evidence="6">Transcriptional regulator KdgR</fullName>
    </submittedName>
</protein>
<dbReference type="GO" id="GO:0003677">
    <property type="term" value="F:DNA binding"/>
    <property type="evidence" value="ECO:0007669"/>
    <property type="project" value="UniProtKB-KW"/>
</dbReference>
<name>A0A1Y5SWZ7_9RHOB</name>
<gene>
    <name evidence="6" type="primary">kdgR</name>
    <name evidence="6" type="ORF">PSA7680_02413</name>
</gene>
<dbReference type="GO" id="GO:0003700">
    <property type="term" value="F:DNA-binding transcription factor activity"/>
    <property type="evidence" value="ECO:0007669"/>
    <property type="project" value="TreeGrafter"/>
</dbReference>
<keyword evidence="2" id="KW-0238">DNA-binding</keyword>
<dbReference type="InterPro" id="IPR036388">
    <property type="entry name" value="WH-like_DNA-bd_sf"/>
</dbReference>
<dbReference type="EMBL" id="FWFQ01000016">
    <property type="protein sequence ID" value="SLN47009.1"/>
    <property type="molecule type" value="Genomic_DNA"/>
</dbReference>
<evidence type="ECO:0000259" key="5">
    <source>
        <dbReference type="PROSITE" id="PS51078"/>
    </source>
</evidence>
<dbReference type="SUPFAM" id="SSF55781">
    <property type="entry name" value="GAF domain-like"/>
    <property type="match status" value="1"/>
</dbReference>
<dbReference type="PANTHER" id="PTHR30136:SF7">
    <property type="entry name" value="HTH-TYPE TRANSCRIPTIONAL REGULATOR KDGR-RELATED"/>
    <property type="match status" value="1"/>
</dbReference>
<evidence type="ECO:0000313" key="6">
    <source>
        <dbReference type="EMBL" id="SLN47009.1"/>
    </source>
</evidence>
<dbReference type="InterPro" id="IPR029016">
    <property type="entry name" value="GAF-like_dom_sf"/>
</dbReference>
<keyword evidence="7" id="KW-1185">Reference proteome</keyword>
<dbReference type="PROSITE" id="PS51078">
    <property type="entry name" value="ICLR_ED"/>
    <property type="match status" value="1"/>
</dbReference>
<dbReference type="PROSITE" id="PS51077">
    <property type="entry name" value="HTH_ICLR"/>
    <property type="match status" value="1"/>
</dbReference>
<accession>A0A1Y5SWZ7</accession>
<sequence length="271" mass="29365">MDKSVRETTARFESGKYSAPALSKGLDILELLAEEPRGFKKSEIAAALDRSLSEIFRMLTVLQERGYVMLDPDSERYTLTMLLFELAHRHPPTKRLTRLAGSVMEGVAQETNQSVHLAILHGSNILVIAQTDPPGNNITSVRLGARVPIVVTASGAVLTHRFDPERRAELLARIPDIKPDDRAKFEESVAQAKALGYCESPSMVIAGVHNISVPVFSYAGEVIAALTMPYIRRLTEKGDPDFDSCKAILVEAAKALSEKLGAGAAGPEDGA</sequence>
<dbReference type="Proteomes" id="UP000193409">
    <property type="component" value="Unassembled WGS sequence"/>
</dbReference>
<dbReference type="AlphaFoldDB" id="A0A1Y5SWZ7"/>
<dbReference type="Pfam" id="PF01614">
    <property type="entry name" value="IclR_C"/>
    <property type="match status" value="1"/>
</dbReference>
<proteinExistence type="predicted"/>
<evidence type="ECO:0000259" key="4">
    <source>
        <dbReference type="PROSITE" id="PS51077"/>
    </source>
</evidence>
<feature type="domain" description="IclR-ED" evidence="5">
    <location>
        <begin position="82"/>
        <end position="262"/>
    </location>
</feature>